<gene>
    <name evidence="7" type="ORF">EA187_11485</name>
</gene>
<dbReference type="InterPro" id="IPR002781">
    <property type="entry name" value="TM_pro_TauE-like"/>
</dbReference>
<evidence type="ECO:0000256" key="3">
    <source>
        <dbReference type="ARBA" id="ARBA00022989"/>
    </source>
</evidence>
<feature type="region of interest" description="Disordered" evidence="6">
    <location>
        <begin position="18"/>
        <end position="46"/>
    </location>
</feature>
<protein>
    <recommendedName>
        <fullName evidence="5">Probable membrane transporter protein</fullName>
    </recommendedName>
</protein>
<evidence type="ECO:0000256" key="2">
    <source>
        <dbReference type="ARBA" id="ARBA00022692"/>
    </source>
</evidence>
<proteinExistence type="inferred from homology"/>
<comment type="caution">
    <text evidence="7">The sequence shown here is derived from an EMBL/GenBank/DDBJ whole genome shotgun (WGS) entry which is preliminary data.</text>
</comment>
<dbReference type="Pfam" id="PF01925">
    <property type="entry name" value="TauE"/>
    <property type="match status" value="1"/>
</dbReference>
<name>A0ABY0CT04_9DELT</name>
<sequence>MRRCPKISLAKDCNARGADGAQRGDVAAGGSGRTRPQRWRRQGGDARKEGFATARALLLVAVGIWGGFLQAGVGVLLLMAMVMVLGKDVARANALKRVAVSVFTLASLPIFITRGQVNWPAGLVVAPGAGHRRVAWRADDGPLASCRPMGSVGTARGREHLGV</sequence>
<keyword evidence="5" id="KW-1003">Cell membrane</keyword>
<evidence type="ECO:0000313" key="8">
    <source>
        <dbReference type="Proteomes" id="UP000282926"/>
    </source>
</evidence>
<dbReference type="Proteomes" id="UP000282926">
    <property type="component" value="Unassembled WGS sequence"/>
</dbReference>
<organism evidence="7 8">
    <name type="scientific">Lujinxingia sediminis</name>
    <dbReference type="NCBI Taxonomy" id="2480984"/>
    <lineage>
        <taxon>Bacteria</taxon>
        <taxon>Deltaproteobacteria</taxon>
        <taxon>Bradymonadales</taxon>
        <taxon>Lujinxingiaceae</taxon>
        <taxon>Lujinxingia</taxon>
    </lineage>
</organism>
<accession>A0ABY0CT04</accession>
<dbReference type="EMBL" id="SADD01000005">
    <property type="protein sequence ID" value="RVU44162.1"/>
    <property type="molecule type" value="Genomic_DNA"/>
</dbReference>
<comment type="similarity">
    <text evidence="5">Belongs to the 4-toluene sulfonate uptake permease (TSUP) (TC 2.A.102) family.</text>
</comment>
<reference evidence="7 8" key="1">
    <citation type="submission" date="2019-01" db="EMBL/GenBank/DDBJ databases">
        <title>Lujinxingia litoralis gen. nov., sp. nov. and Lujinxingia sediminis gen. nov., sp. nov., new members in the order Bradymonadales, isolated from coastal sediment.</title>
        <authorList>
            <person name="Li C.-M."/>
        </authorList>
    </citation>
    <scope>NUCLEOTIDE SEQUENCE [LARGE SCALE GENOMIC DNA]</scope>
    <source>
        <strain evidence="7 8">SEH01</strain>
    </source>
</reference>
<evidence type="ECO:0000256" key="1">
    <source>
        <dbReference type="ARBA" id="ARBA00004141"/>
    </source>
</evidence>
<evidence type="ECO:0000256" key="6">
    <source>
        <dbReference type="SAM" id="MobiDB-lite"/>
    </source>
</evidence>
<evidence type="ECO:0000256" key="4">
    <source>
        <dbReference type="ARBA" id="ARBA00023136"/>
    </source>
</evidence>
<comment type="subcellular location">
    <subcellularLocation>
        <location evidence="5">Cell membrane</location>
        <topology evidence="5">Multi-pass membrane protein</topology>
    </subcellularLocation>
    <subcellularLocation>
        <location evidence="1">Membrane</location>
        <topology evidence="1">Multi-pass membrane protein</topology>
    </subcellularLocation>
</comment>
<evidence type="ECO:0000256" key="5">
    <source>
        <dbReference type="RuleBase" id="RU363041"/>
    </source>
</evidence>
<evidence type="ECO:0000313" key="7">
    <source>
        <dbReference type="EMBL" id="RVU44162.1"/>
    </source>
</evidence>
<feature type="transmembrane region" description="Helical" evidence="5">
    <location>
        <begin position="56"/>
        <end position="82"/>
    </location>
</feature>
<keyword evidence="2 5" id="KW-0812">Transmembrane</keyword>
<keyword evidence="8" id="KW-1185">Reference proteome</keyword>
<keyword evidence="4 5" id="KW-0472">Membrane</keyword>
<keyword evidence="3 5" id="KW-1133">Transmembrane helix</keyword>